<organism evidence="2 3">
    <name type="scientific">Adonisia turfae CCMR0082</name>
    <dbReference type="NCBI Taxonomy" id="2304604"/>
    <lineage>
        <taxon>Bacteria</taxon>
        <taxon>Bacillati</taxon>
        <taxon>Cyanobacteriota</taxon>
        <taxon>Adonisia</taxon>
        <taxon>Adonisia turfae</taxon>
    </lineage>
</organism>
<protein>
    <submittedName>
        <fullName evidence="2">Transcriptional regulator</fullName>
    </submittedName>
</protein>
<comment type="caution">
    <text evidence="2">The sequence shown here is derived from an EMBL/GenBank/DDBJ whole genome shotgun (WGS) entry which is preliminary data.</text>
</comment>
<dbReference type="SUPFAM" id="SSF52317">
    <property type="entry name" value="Class I glutamine amidotransferase-like"/>
    <property type="match status" value="1"/>
</dbReference>
<dbReference type="PANTHER" id="PTHR43130:SF3">
    <property type="entry name" value="HTH-TYPE TRANSCRIPTIONAL REGULATOR RV1931C"/>
    <property type="match status" value="1"/>
</dbReference>
<evidence type="ECO:0000313" key="2">
    <source>
        <dbReference type="EMBL" id="NEZ61568.1"/>
    </source>
</evidence>
<sequence>MSMTSGIPAYAPRFNRTKPVVAVVAENSSTELTDYVIPYGVLAESGVAQVLAIATQAGPIQMLPALKLQPQATIAEFDSQFPEGADYVIVPAVIRRKDPTLLGWVNAQAKKGATILGVCDGVWVLANAGLLNGRKSVCHWFSYNSLKKKFPQTEWLQNTRYVADGNIITTTGVTASIPVSVALVDAIAGHGKAALVAQAMGIQSWGTEHHSEQFKLSAKSIFTIVANGLSFWAREDINIPITKGVDEVALSLVADAYSRTYCSKAFSLHTSDAGVTTRRGLMIVPDKVHGTNKTGSRTIEVHSDLPPVASLDITLQEIETLYGTSTAEVAALQLEYPH</sequence>
<feature type="domain" description="DJ-1/PfpI" evidence="1">
    <location>
        <begin position="22"/>
        <end position="184"/>
    </location>
</feature>
<evidence type="ECO:0000313" key="3">
    <source>
        <dbReference type="Proteomes" id="UP000473574"/>
    </source>
</evidence>
<dbReference type="RefSeq" id="WP_163659402.1">
    <property type="nucleotide sequence ID" value="NZ_QZCE01000001.1"/>
</dbReference>
<dbReference type="InterPro" id="IPR002818">
    <property type="entry name" value="DJ-1/PfpI"/>
</dbReference>
<dbReference type="InterPro" id="IPR029062">
    <property type="entry name" value="Class_I_gatase-like"/>
</dbReference>
<dbReference type="InterPro" id="IPR052158">
    <property type="entry name" value="INH-QAR"/>
</dbReference>
<proteinExistence type="predicted"/>
<dbReference type="PANTHER" id="PTHR43130">
    <property type="entry name" value="ARAC-FAMILY TRANSCRIPTIONAL REGULATOR"/>
    <property type="match status" value="1"/>
</dbReference>
<dbReference type="Pfam" id="PF01965">
    <property type="entry name" value="DJ-1_PfpI"/>
    <property type="match status" value="1"/>
</dbReference>
<evidence type="ECO:0000259" key="1">
    <source>
        <dbReference type="Pfam" id="PF01965"/>
    </source>
</evidence>
<name>A0A6M0RZB7_9CYAN</name>
<dbReference type="Gene3D" id="3.40.50.880">
    <property type="match status" value="1"/>
</dbReference>
<dbReference type="EMBL" id="QZCE01000001">
    <property type="protein sequence ID" value="NEZ61568.1"/>
    <property type="molecule type" value="Genomic_DNA"/>
</dbReference>
<accession>A0A6M0RZB7</accession>
<gene>
    <name evidence="2" type="ORF">D0962_02045</name>
</gene>
<reference evidence="2 3" key="1">
    <citation type="journal article" date="2020" name="Microb. Ecol.">
        <title>Ecogenomics of the Marine Benthic Filamentous Cyanobacterium Adonisia.</title>
        <authorList>
            <person name="Walter J.M."/>
            <person name="Coutinho F.H."/>
            <person name="Leomil L."/>
            <person name="Hargreaves P.I."/>
            <person name="Campeao M.E."/>
            <person name="Vieira V.V."/>
            <person name="Silva B.S."/>
            <person name="Fistarol G.O."/>
            <person name="Salomon P.S."/>
            <person name="Sawabe T."/>
            <person name="Mino S."/>
            <person name="Hosokawa M."/>
            <person name="Miyashita H."/>
            <person name="Maruyama F."/>
            <person name="van Verk M.C."/>
            <person name="Dutilh B.E."/>
            <person name="Thompson C.C."/>
            <person name="Thompson F.L."/>
        </authorList>
    </citation>
    <scope>NUCLEOTIDE SEQUENCE [LARGE SCALE GENOMIC DNA]</scope>
    <source>
        <strain evidence="2 3">CCMR0082</strain>
    </source>
</reference>
<dbReference type="Proteomes" id="UP000473574">
    <property type="component" value="Unassembled WGS sequence"/>
</dbReference>
<dbReference type="AlphaFoldDB" id="A0A6M0RZB7"/>